<evidence type="ECO:0000313" key="1">
    <source>
        <dbReference type="EMBL" id="JAC71110.1"/>
    </source>
</evidence>
<dbReference type="EMBL" id="GBEZ01015016">
    <property type="protein sequence ID" value="JAC71110.1"/>
    <property type="molecule type" value="Transcribed_RNA"/>
</dbReference>
<protein>
    <submittedName>
        <fullName evidence="1">Uncharacterized protein</fullName>
    </submittedName>
</protein>
<name>A0A061RKG7_9CHLO</name>
<sequence length="49" mass="5701">MASDILKHLWMRQPALMDAHGGHSPHTLQWIPVQEASLQRKELHSELFK</sequence>
<proteinExistence type="predicted"/>
<accession>A0A061RKG7</accession>
<feature type="non-terminal residue" evidence="1">
    <location>
        <position position="49"/>
    </location>
</feature>
<dbReference type="AlphaFoldDB" id="A0A061RKG7"/>
<organism evidence="1">
    <name type="scientific">Tetraselmis sp. GSL018</name>
    <dbReference type="NCBI Taxonomy" id="582737"/>
    <lineage>
        <taxon>Eukaryota</taxon>
        <taxon>Viridiplantae</taxon>
        <taxon>Chlorophyta</taxon>
        <taxon>core chlorophytes</taxon>
        <taxon>Chlorodendrophyceae</taxon>
        <taxon>Chlorodendrales</taxon>
        <taxon>Chlorodendraceae</taxon>
        <taxon>Tetraselmis</taxon>
    </lineage>
</organism>
<gene>
    <name evidence="1" type="ORF">TSPGSL018_2644</name>
</gene>
<reference evidence="1" key="1">
    <citation type="submission" date="2014-05" db="EMBL/GenBank/DDBJ databases">
        <title>The transcriptome of the halophilic microalga Tetraselmis sp. GSL018 isolated from the Great Salt Lake, Utah.</title>
        <authorList>
            <person name="Jinkerson R.E."/>
            <person name="D'Adamo S."/>
            <person name="Posewitz M.C."/>
        </authorList>
    </citation>
    <scope>NUCLEOTIDE SEQUENCE</scope>
    <source>
        <strain evidence="1">GSL018</strain>
    </source>
</reference>